<dbReference type="PANTHER" id="PTHR11814">
    <property type="entry name" value="SULFATE TRANSPORTER"/>
    <property type="match status" value="1"/>
</dbReference>
<protein>
    <submittedName>
        <fullName evidence="7">Sulfate transporter</fullName>
    </submittedName>
</protein>
<dbReference type="AlphaFoldDB" id="A0A037ZJL4"/>
<dbReference type="GO" id="GO:0055085">
    <property type="term" value="P:transmembrane transport"/>
    <property type="evidence" value="ECO:0007669"/>
    <property type="project" value="InterPro"/>
</dbReference>
<keyword evidence="2 5" id="KW-0812">Transmembrane</keyword>
<dbReference type="EMBL" id="JFKE01000003">
    <property type="protein sequence ID" value="KAJ55809.1"/>
    <property type="molecule type" value="Genomic_DNA"/>
</dbReference>
<sequence length="610" mass="65290">MSIFRNGQNTLKLKDFAKRQAYLFSPVRPWMKNVTRGSIQADLMAALTNAAIVMPQGVAFAIIAGLPPEYGLYTAMITAAIAGFWGSSMIMVSGPTTAISAVLFATLAPFAEPESHAYVMLALTLTIMIGVLQIAAGMARLGGLISFISHSVIVGFTAAAALLIAASQLGPALGITTERGGGVVERVLRVLEHIGDINLTALIIAAATLASIVISQRISRRIPAYLVALAVGALSGQLLNAKDAGIAFFSALPSVWPAVSIPTPTLSQISELIPGAFAIAVVGLLEAISIGRTFATRREETYDSNQEIVGQGLSNVVGGFFSCYAGSGSFTRSGLNAESGARSPLSAIFAAGWLFILLLLLAPFVIYIPVPAMAGIILFVAWRLINFAEIRHIRHSGRETTILIATFLAGIFIELEYAIVVGVMLSLVFYLYTSSRPFVGVGAPMMVDGVSRLRNAYRSGLPQCPKISIRRLQGQIFFGSIEELERNFDLISKREPEQTLIILILQGVDTVDLAGADFLTQQIRRARRRGGDFYIVGIYPGLIAALSRFGTLEELGEFNLFHSKRDAIAHAVSKTPESACAVCTRRIFEECARRPGAPAPAPEGEPQEKD</sequence>
<dbReference type="STRING" id="1454373.ACMU_08520"/>
<feature type="transmembrane region" description="Helical" evidence="5">
    <location>
        <begin position="143"/>
        <end position="166"/>
    </location>
</feature>
<dbReference type="InterPro" id="IPR036513">
    <property type="entry name" value="STAS_dom_sf"/>
</dbReference>
<dbReference type="Pfam" id="PF00916">
    <property type="entry name" value="Sulfate_transp"/>
    <property type="match status" value="1"/>
</dbReference>
<dbReference type="Gene3D" id="3.30.750.24">
    <property type="entry name" value="STAS domain"/>
    <property type="match status" value="1"/>
</dbReference>
<gene>
    <name evidence="7" type="ORF">ACMU_08520</name>
</gene>
<feature type="transmembrane region" description="Helical" evidence="5">
    <location>
        <begin position="345"/>
        <end position="366"/>
    </location>
</feature>
<evidence type="ECO:0000256" key="4">
    <source>
        <dbReference type="ARBA" id="ARBA00023136"/>
    </source>
</evidence>
<dbReference type="PROSITE" id="PS50801">
    <property type="entry name" value="STAS"/>
    <property type="match status" value="1"/>
</dbReference>
<dbReference type="InterPro" id="IPR011547">
    <property type="entry name" value="SLC26A/SulP_dom"/>
</dbReference>
<keyword evidence="3 5" id="KW-1133">Transmembrane helix</keyword>
<name>A0A037ZJL4_9RHOB</name>
<feature type="transmembrane region" description="Helical" evidence="5">
    <location>
        <begin position="226"/>
        <end position="252"/>
    </location>
</feature>
<feature type="transmembrane region" description="Helical" evidence="5">
    <location>
        <begin position="94"/>
        <end position="111"/>
    </location>
</feature>
<dbReference type="InterPro" id="IPR001902">
    <property type="entry name" value="SLC26A/SulP_fam"/>
</dbReference>
<accession>A0A037ZJL4</accession>
<feature type="transmembrane region" description="Helical" evidence="5">
    <location>
        <begin position="197"/>
        <end position="214"/>
    </location>
</feature>
<dbReference type="CDD" id="cd07042">
    <property type="entry name" value="STAS_SulP_like_sulfate_transporter"/>
    <property type="match status" value="1"/>
</dbReference>
<comment type="caution">
    <text evidence="7">The sequence shown here is derived from an EMBL/GenBank/DDBJ whole genome shotgun (WGS) entry which is preliminary data.</text>
</comment>
<feature type="transmembrane region" description="Helical" evidence="5">
    <location>
        <begin position="402"/>
        <end position="432"/>
    </location>
</feature>
<dbReference type="SUPFAM" id="SSF52091">
    <property type="entry name" value="SpoIIaa-like"/>
    <property type="match status" value="1"/>
</dbReference>
<organism evidence="7 8">
    <name type="scientific">Actibacterium mucosum KCTC 23349</name>
    <dbReference type="NCBI Taxonomy" id="1454373"/>
    <lineage>
        <taxon>Bacteria</taxon>
        <taxon>Pseudomonadati</taxon>
        <taxon>Pseudomonadota</taxon>
        <taxon>Alphaproteobacteria</taxon>
        <taxon>Rhodobacterales</taxon>
        <taxon>Roseobacteraceae</taxon>
        <taxon>Actibacterium</taxon>
    </lineage>
</organism>
<feature type="transmembrane region" description="Helical" evidence="5">
    <location>
        <begin position="117"/>
        <end position="136"/>
    </location>
</feature>
<reference evidence="7 8" key="1">
    <citation type="submission" date="2014-03" db="EMBL/GenBank/DDBJ databases">
        <title>Draft Genome Sequence of Actibacterium mucosum KCTC 23349, a Marine Alphaproteobacterium with Complex Ionic Requirements Isolated from Mediterranean Seawater at Malvarrosa Beach, Valencia, Spain.</title>
        <authorList>
            <person name="Arahal D.R."/>
            <person name="Shao Z."/>
            <person name="Lai Q."/>
            <person name="Pujalte M.J."/>
        </authorList>
    </citation>
    <scope>NUCLEOTIDE SEQUENCE [LARGE SCALE GENOMIC DNA]</scope>
    <source>
        <strain evidence="7 8">KCTC 23349</strain>
    </source>
</reference>
<evidence type="ECO:0000259" key="6">
    <source>
        <dbReference type="PROSITE" id="PS50801"/>
    </source>
</evidence>
<dbReference type="Proteomes" id="UP000026249">
    <property type="component" value="Unassembled WGS sequence"/>
</dbReference>
<evidence type="ECO:0000256" key="3">
    <source>
        <dbReference type="ARBA" id="ARBA00022989"/>
    </source>
</evidence>
<evidence type="ECO:0000313" key="8">
    <source>
        <dbReference type="Proteomes" id="UP000026249"/>
    </source>
</evidence>
<dbReference type="Pfam" id="PF01740">
    <property type="entry name" value="STAS"/>
    <property type="match status" value="1"/>
</dbReference>
<feature type="transmembrane region" description="Helical" evidence="5">
    <location>
        <begin position="372"/>
        <end position="390"/>
    </location>
</feature>
<proteinExistence type="predicted"/>
<evidence type="ECO:0000256" key="1">
    <source>
        <dbReference type="ARBA" id="ARBA00004141"/>
    </source>
</evidence>
<comment type="subcellular location">
    <subcellularLocation>
        <location evidence="1">Membrane</location>
        <topology evidence="1">Multi-pass membrane protein</topology>
    </subcellularLocation>
</comment>
<keyword evidence="4 5" id="KW-0472">Membrane</keyword>
<feature type="domain" description="STAS" evidence="6">
    <location>
        <begin position="465"/>
        <end position="571"/>
    </location>
</feature>
<feature type="transmembrane region" description="Helical" evidence="5">
    <location>
        <begin position="272"/>
        <end position="290"/>
    </location>
</feature>
<evidence type="ECO:0000313" key="7">
    <source>
        <dbReference type="EMBL" id="KAJ55809.1"/>
    </source>
</evidence>
<dbReference type="InterPro" id="IPR002645">
    <property type="entry name" value="STAS_dom"/>
</dbReference>
<dbReference type="GO" id="GO:0016020">
    <property type="term" value="C:membrane"/>
    <property type="evidence" value="ECO:0007669"/>
    <property type="project" value="UniProtKB-SubCell"/>
</dbReference>
<evidence type="ECO:0000256" key="5">
    <source>
        <dbReference type="SAM" id="Phobius"/>
    </source>
</evidence>
<evidence type="ECO:0000256" key="2">
    <source>
        <dbReference type="ARBA" id="ARBA00022692"/>
    </source>
</evidence>
<keyword evidence="8" id="KW-1185">Reference proteome</keyword>